<dbReference type="InterPro" id="IPR012334">
    <property type="entry name" value="Pectin_lyas_fold"/>
</dbReference>
<dbReference type="Gene3D" id="2.60.120.40">
    <property type="match status" value="1"/>
</dbReference>
<evidence type="ECO:0000259" key="5">
    <source>
        <dbReference type="Pfam" id="PF12571"/>
    </source>
</evidence>
<keyword evidence="4" id="KW-0946">Virion</keyword>
<dbReference type="EMBL" id="KP137432">
    <property type="protein sequence ID" value="AJA72894.1"/>
    <property type="molecule type" value="Genomic_DNA"/>
</dbReference>
<dbReference type="SUPFAM" id="SSF51126">
    <property type="entry name" value="Pectin lyase-like"/>
    <property type="match status" value="1"/>
</dbReference>
<protein>
    <submittedName>
        <fullName evidence="6">Tail fiber protein H</fullName>
    </submittedName>
</protein>
<keyword evidence="3" id="KW-1160">Virus entry into host cell</keyword>
<organism evidence="6 7">
    <name type="scientific">Mannheimia phage vB_MhM_535AP1</name>
    <dbReference type="NCBI Taxonomy" id="1572740"/>
    <lineage>
        <taxon>Viruses</taxon>
        <taxon>Duplodnaviria</taxon>
        <taxon>Heunggongvirae</taxon>
        <taxon>Uroviricota</taxon>
        <taxon>Caudoviricetes</taxon>
        <taxon>Peduoviridae</taxon>
        <taxon>Baylorvirus</taxon>
        <taxon>Baylorvirus PHL101</taxon>
    </lineage>
</organism>
<dbReference type="GO" id="GO:0019062">
    <property type="term" value="P:virion attachment to host cell"/>
    <property type="evidence" value="ECO:0007669"/>
    <property type="project" value="UniProtKB-KW"/>
</dbReference>
<gene>
    <name evidence="6" type="ORF">535AP1_21</name>
</gene>
<accession>A0A0M3LQQ3</accession>
<dbReference type="InterPro" id="IPR011050">
    <property type="entry name" value="Pectin_lyase_fold/virulence"/>
</dbReference>
<dbReference type="PANTHER" id="PTHR35191:SF1">
    <property type="entry name" value="PROPHAGE SIDE TAIL FIBER PROTEIN HOMOLOG STFQ-RELATED"/>
    <property type="match status" value="1"/>
</dbReference>
<keyword evidence="3" id="KW-0945">Host-virus interaction</keyword>
<evidence type="ECO:0000256" key="2">
    <source>
        <dbReference type="ARBA" id="ARBA00022672"/>
    </source>
</evidence>
<keyword evidence="3" id="KW-1161">Viral attachment to host cell</keyword>
<evidence type="ECO:0000256" key="1">
    <source>
        <dbReference type="ARBA" id="ARBA00004328"/>
    </source>
</evidence>
<dbReference type="Proteomes" id="UP000228741">
    <property type="component" value="Segment"/>
</dbReference>
<evidence type="ECO:0000313" key="7">
    <source>
        <dbReference type="Proteomes" id="UP000228741"/>
    </source>
</evidence>
<dbReference type="GO" id="GO:0098024">
    <property type="term" value="C:virus tail, fiber"/>
    <property type="evidence" value="ECO:0007669"/>
    <property type="project" value="UniProtKB-KW"/>
</dbReference>
<name>A0A0M3LQQ3_9CAUD</name>
<keyword evidence="2" id="KW-1227">Viral tail protein</keyword>
<dbReference type="Pfam" id="PF12571">
    <property type="entry name" value="Phage_tail_fib"/>
    <property type="match status" value="1"/>
</dbReference>
<dbReference type="SUPFAM" id="SSF49842">
    <property type="entry name" value="TNF-like"/>
    <property type="match status" value="1"/>
</dbReference>
<keyword evidence="2" id="KW-1230">Viral tail fiber protein</keyword>
<dbReference type="InterPro" id="IPR051934">
    <property type="entry name" value="Phage_Tail_Fiber_Structural"/>
</dbReference>
<comment type="subcellular location">
    <subcellularLocation>
        <location evidence="1">Virion</location>
    </subcellularLocation>
</comment>
<dbReference type="InterPro" id="IPR008983">
    <property type="entry name" value="Tumour_necrosis_fac-like_dom"/>
</dbReference>
<dbReference type="PANTHER" id="PTHR35191">
    <property type="entry name" value="PROPHAGE SIDE TAIL FIBER PROTEIN HOMOLOG STFQ-RELATED"/>
    <property type="match status" value="1"/>
</dbReference>
<proteinExistence type="predicted"/>
<evidence type="ECO:0000313" key="6">
    <source>
        <dbReference type="EMBL" id="AJA72894.1"/>
    </source>
</evidence>
<dbReference type="Gene3D" id="2.160.20.10">
    <property type="entry name" value="Single-stranded right-handed beta-helix, Pectin lyase-like"/>
    <property type="match status" value="1"/>
</dbReference>
<sequence>MEQKYKTILTHHGERVIVEALANKIPVPLKEMAIGDGNGSSITPSASQTTLVREVYRAEITDLLEDPQNRHQMIAELLIPENVGGFIVREIGLFDEQGGLVAVANCPENYKPVLEQGSGKVQYYRMILQVSSSDAVTLSINNNIVYATRTEFNEFVNNLSSPDGYKHIGRCKSVAELRTIRPTEHGQRILVDAYYEDGTTGGGEFVADLQDLVTPDDGGVCFVVNNNGGRWKRVDLSHLTLFDFWAVGDGVTNDESAFVNAMRYSQFFIENGTFRINNAVNSVRDNVKILGNKTGKLVLGAGIQQAGAEVFNINHSNYFISGFCIETPNKAIGIRFKSLDDAGVKNLHIDNVVFNGTFYGVRAGESIQADTNYPTDNVIVQNCQSYCGSGNAGHYLCTKVKGVRFFNNIAIGGRNVSAYGATSCSDIFIFGNREQGMAVTTVDVEAGVQVEDVQTGECVVANNICSHDIWMSGAKNAIINSNLCRRLRVTSGNPTDTGSNNVEFSNNQAKSIAISKYGSFDNPSLFIDNINFINNILEPSEFNQDVYIDGTILKQCQFINNRCISKSKQYSVRLARNNPCLNLTFKSNKLSDNPAIISGKQGVIFCDDLSLGVNKHRLRLRFSSPINFTVNQEWQKMPFDRVLNDINGHVDIVSGQFIARTGGTFHLKGKITVTNSSEDVLNLYQLRLLINNEEKERLINQSVSPKNSKSNTNGMTTINFDTVVDLKVGDIVDLQYKTTHELTLLSDSFLSQIYVTQEF</sequence>
<evidence type="ECO:0000256" key="3">
    <source>
        <dbReference type="ARBA" id="ARBA00022804"/>
    </source>
</evidence>
<evidence type="ECO:0000256" key="4">
    <source>
        <dbReference type="ARBA" id="ARBA00022844"/>
    </source>
</evidence>
<dbReference type="InterPro" id="IPR022225">
    <property type="entry name" value="Phage_tail_fibre_N"/>
</dbReference>
<reference evidence="6 7" key="1">
    <citation type="journal article" date="2015" name="BMC Microbiol.">
        <title>Comparative analysis of multiple inducible phages from Mannheimia haemolytica.</title>
        <authorList>
            <person name="Niu Y.D."/>
            <person name="Cook S.R."/>
            <person name="Wang J."/>
            <person name="Klima C.L."/>
            <person name="Hsu Y.H."/>
            <person name="Kropinski A.M."/>
            <person name="Turner D."/>
            <person name="McAllister T.A."/>
        </authorList>
    </citation>
    <scope>NUCLEOTIDE SEQUENCE [LARGE SCALE GENOMIC DNA]</scope>
</reference>
<feature type="domain" description="Phage tail fibre protein N-terminal" evidence="5">
    <location>
        <begin position="1"/>
        <end position="149"/>
    </location>
</feature>